<dbReference type="Proteomes" id="UP000693672">
    <property type="component" value="Unassembled WGS sequence"/>
</dbReference>
<sequence>MSVIRTYMPGNAEKVIMRSTYSWKNGSEA</sequence>
<gene>
    <name evidence="1" type="ORF">PAESOLCIP111_01864</name>
</gene>
<proteinExistence type="predicted"/>
<evidence type="ECO:0000313" key="2">
    <source>
        <dbReference type="Proteomes" id="UP000693672"/>
    </source>
</evidence>
<name>A0A916NWD5_9BACL</name>
<comment type="caution">
    <text evidence="1">The sequence shown here is derived from an EMBL/GenBank/DDBJ whole genome shotgun (WGS) entry which is preliminary data.</text>
</comment>
<keyword evidence="2" id="KW-1185">Reference proteome</keyword>
<reference evidence="1" key="1">
    <citation type="submission" date="2021-06" db="EMBL/GenBank/DDBJ databases">
        <authorList>
            <person name="Criscuolo A."/>
        </authorList>
    </citation>
    <scope>NUCLEOTIDE SEQUENCE</scope>
    <source>
        <strain evidence="1">CIP111600</strain>
    </source>
</reference>
<organism evidence="1 2">
    <name type="scientific">Paenibacillus solanacearum</name>
    <dbReference type="NCBI Taxonomy" id="2048548"/>
    <lineage>
        <taxon>Bacteria</taxon>
        <taxon>Bacillati</taxon>
        <taxon>Bacillota</taxon>
        <taxon>Bacilli</taxon>
        <taxon>Bacillales</taxon>
        <taxon>Paenibacillaceae</taxon>
        <taxon>Paenibacillus</taxon>
    </lineage>
</organism>
<accession>A0A916NWD5</accession>
<dbReference type="AlphaFoldDB" id="A0A916NWD5"/>
<protein>
    <submittedName>
        <fullName evidence="1">Uncharacterized protein</fullName>
    </submittedName>
</protein>
<dbReference type="EMBL" id="CAJVAS010000006">
    <property type="protein sequence ID" value="CAG7616095.1"/>
    <property type="molecule type" value="Genomic_DNA"/>
</dbReference>
<evidence type="ECO:0000313" key="1">
    <source>
        <dbReference type="EMBL" id="CAG7616095.1"/>
    </source>
</evidence>